<comment type="caution">
    <text evidence="8">The sequence shown here is derived from an EMBL/GenBank/DDBJ whole genome shotgun (WGS) entry which is preliminary data.</text>
</comment>
<evidence type="ECO:0000256" key="4">
    <source>
        <dbReference type="ARBA" id="ARBA00023235"/>
    </source>
</evidence>
<dbReference type="GO" id="GO:0003755">
    <property type="term" value="F:peptidyl-prolyl cis-trans isomerase activity"/>
    <property type="evidence" value="ECO:0007669"/>
    <property type="project" value="UniProtKB-KW"/>
</dbReference>
<dbReference type="OrthoDB" id="1902587at2759"/>
<dbReference type="InterPro" id="IPR050689">
    <property type="entry name" value="FKBP-type_PPIase"/>
</dbReference>
<sequence length="119" mass="13034">MASSVKISTVICGDGKAQFVTRYVFGLTNEPLRQNYGRYKEFIDADRLNLVQESAATGFVFELGTGNILKGWDEALPQLSLGEKAVLVIPPDLAYGPGFPPVIPPDSTIYVEIELWAIN</sequence>
<evidence type="ECO:0000256" key="3">
    <source>
        <dbReference type="ARBA" id="ARBA00023110"/>
    </source>
</evidence>
<protein>
    <recommendedName>
        <fullName evidence="2 6">peptidylprolyl isomerase</fullName>
        <ecNumber evidence="2 6">5.2.1.8</ecNumber>
    </recommendedName>
</protein>
<dbReference type="EMBL" id="MU129027">
    <property type="protein sequence ID" value="KAF9509883.1"/>
    <property type="molecule type" value="Genomic_DNA"/>
</dbReference>
<dbReference type="Gene3D" id="3.10.50.40">
    <property type="match status" value="1"/>
</dbReference>
<comment type="similarity">
    <text evidence="5">Belongs to the FKBP-type PPIase family. FKBP1 subfamily.</text>
</comment>
<evidence type="ECO:0000256" key="1">
    <source>
        <dbReference type="ARBA" id="ARBA00000971"/>
    </source>
</evidence>
<dbReference type="InterPro" id="IPR046357">
    <property type="entry name" value="PPIase_dom_sf"/>
</dbReference>
<evidence type="ECO:0000313" key="8">
    <source>
        <dbReference type="EMBL" id="KAF9509883.1"/>
    </source>
</evidence>
<dbReference type="Pfam" id="PF00254">
    <property type="entry name" value="FKBP_C"/>
    <property type="match status" value="1"/>
</dbReference>
<keyword evidence="3 6" id="KW-0697">Rotamase</keyword>
<dbReference type="SUPFAM" id="SSF54534">
    <property type="entry name" value="FKBP-like"/>
    <property type="match status" value="1"/>
</dbReference>
<organism evidence="8 9">
    <name type="scientific">Hydnum rufescens UP504</name>
    <dbReference type="NCBI Taxonomy" id="1448309"/>
    <lineage>
        <taxon>Eukaryota</taxon>
        <taxon>Fungi</taxon>
        <taxon>Dikarya</taxon>
        <taxon>Basidiomycota</taxon>
        <taxon>Agaricomycotina</taxon>
        <taxon>Agaricomycetes</taxon>
        <taxon>Cantharellales</taxon>
        <taxon>Hydnaceae</taxon>
        <taxon>Hydnum</taxon>
    </lineage>
</organism>
<dbReference type="GO" id="GO:0005737">
    <property type="term" value="C:cytoplasm"/>
    <property type="evidence" value="ECO:0007669"/>
    <property type="project" value="TreeGrafter"/>
</dbReference>
<reference evidence="8" key="1">
    <citation type="journal article" date="2020" name="Nat. Commun.">
        <title>Large-scale genome sequencing of mycorrhizal fungi provides insights into the early evolution of symbiotic traits.</title>
        <authorList>
            <person name="Miyauchi S."/>
            <person name="Kiss E."/>
            <person name="Kuo A."/>
            <person name="Drula E."/>
            <person name="Kohler A."/>
            <person name="Sanchez-Garcia M."/>
            <person name="Morin E."/>
            <person name="Andreopoulos B."/>
            <person name="Barry K.W."/>
            <person name="Bonito G."/>
            <person name="Buee M."/>
            <person name="Carver A."/>
            <person name="Chen C."/>
            <person name="Cichocki N."/>
            <person name="Clum A."/>
            <person name="Culley D."/>
            <person name="Crous P.W."/>
            <person name="Fauchery L."/>
            <person name="Girlanda M."/>
            <person name="Hayes R.D."/>
            <person name="Keri Z."/>
            <person name="LaButti K."/>
            <person name="Lipzen A."/>
            <person name="Lombard V."/>
            <person name="Magnuson J."/>
            <person name="Maillard F."/>
            <person name="Murat C."/>
            <person name="Nolan M."/>
            <person name="Ohm R.A."/>
            <person name="Pangilinan J."/>
            <person name="Pereira M.F."/>
            <person name="Perotto S."/>
            <person name="Peter M."/>
            <person name="Pfister S."/>
            <person name="Riley R."/>
            <person name="Sitrit Y."/>
            <person name="Stielow J.B."/>
            <person name="Szollosi G."/>
            <person name="Zifcakova L."/>
            <person name="Stursova M."/>
            <person name="Spatafora J.W."/>
            <person name="Tedersoo L."/>
            <person name="Vaario L.M."/>
            <person name="Yamada A."/>
            <person name="Yan M."/>
            <person name="Wang P."/>
            <person name="Xu J."/>
            <person name="Bruns T."/>
            <person name="Baldrian P."/>
            <person name="Vilgalys R."/>
            <person name="Dunand C."/>
            <person name="Henrissat B."/>
            <person name="Grigoriev I.V."/>
            <person name="Hibbett D."/>
            <person name="Nagy L.G."/>
            <person name="Martin F.M."/>
        </authorList>
    </citation>
    <scope>NUCLEOTIDE SEQUENCE</scope>
    <source>
        <strain evidence="8">UP504</strain>
    </source>
</reference>
<dbReference type="AlphaFoldDB" id="A0A9P6AQ90"/>
<dbReference type="PANTHER" id="PTHR10516">
    <property type="entry name" value="PEPTIDYL-PROLYL CIS-TRANS ISOMERASE"/>
    <property type="match status" value="1"/>
</dbReference>
<feature type="domain" description="PPIase FKBP-type" evidence="7">
    <location>
        <begin position="17"/>
        <end position="119"/>
    </location>
</feature>
<dbReference type="EC" id="5.2.1.8" evidence="2 6"/>
<keyword evidence="4 6" id="KW-0413">Isomerase</keyword>
<dbReference type="InterPro" id="IPR001179">
    <property type="entry name" value="PPIase_FKBP_dom"/>
</dbReference>
<evidence type="ECO:0000256" key="6">
    <source>
        <dbReference type="PROSITE-ProRule" id="PRU00277"/>
    </source>
</evidence>
<dbReference type="PANTHER" id="PTHR10516:SF443">
    <property type="entry name" value="FK506-BINDING PROTEIN 59-RELATED"/>
    <property type="match status" value="1"/>
</dbReference>
<proteinExistence type="inferred from homology"/>
<comment type="catalytic activity">
    <reaction evidence="1 6">
        <text>[protein]-peptidylproline (omega=180) = [protein]-peptidylproline (omega=0)</text>
        <dbReference type="Rhea" id="RHEA:16237"/>
        <dbReference type="Rhea" id="RHEA-COMP:10747"/>
        <dbReference type="Rhea" id="RHEA-COMP:10748"/>
        <dbReference type="ChEBI" id="CHEBI:83833"/>
        <dbReference type="ChEBI" id="CHEBI:83834"/>
        <dbReference type="EC" id="5.2.1.8"/>
    </reaction>
</comment>
<evidence type="ECO:0000256" key="5">
    <source>
        <dbReference type="ARBA" id="ARBA00038106"/>
    </source>
</evidence>
<evidence type="ECO:0000256" key="2">
    <source>
        <dbReference type="ARBA" id="ARBA00013194"/>
    </source>
</evidence>
<gene>
    <name evidence="8" type="ORF">BS47DRAFT_1364974</name>
</gene>
<dbReference type="PROSITE" id="PS50059">
    <property type="entry name" value="FKBP_PPIASE"/>
    <property type="match status" value="1"/>
</dbReference>
<keyword evidence="9" id="KW-1185">Reference proteome</keyword>
<accession>A0A9P6AQ90</accession>
<dbReference type="Proteomes" id="UP000886523">
    <property type="component" value="Unassembled WGS sequence"/>
</dbReference>
<name>A0A9P6AQ90_9AGAM</name>
<evidence type="ECO:0000313" key="9">
    <source>
        <dbReference type="Proteomes" id="UP000886523"/>
    </source>
</evidence>
<evidence type="ECO:0000259" key="7">
    <source>
        <dbReference type="PROSITE" id="PS50059"/>
    </source>
</evidence>